<dbReference type="PANTHER" id="PTHR32089">
    <property type="entry name" value="METHYL-ACCEPTING CHEMOTAXIS PROTEIN MCPB"/>
    <property type="match status" value="1"/>
</dbReference>
<dbReference type="InterPro" id="IPR024478">
    <property type="entry name" value="HlyB_4HB_MCP"/>
</dbReference>
<feature type="transmembrane region" description="Helical" evidence="4">
    <location>
        <begin position="20"/>
        <end position="40"/>
    </location>
</feature>
<keyword evidence="4" id="KW-1133">Transmembrane helix</keyword>
<evidence type="ECO:0000256" key="3">
    <source>
        <dbReference type="PROSITE-ProRule" id="PRU00284"/>
    </source>
</evidence>
<dbReference type="InterPro" id="IPR003660">
    <property type="entry name" value="HAMP_dom"/>
</dbReference>
<evidence type="ECO:0000256" key="1">
    <source>
        <dbReference type="ARBA" id="ARBA00023224"/>
    </source>
</evidence>
<dbReference type="CDD" id="cd19411">
    <property type="entry name" value="MCP2201-like_sensor"/>
    <property type="match status" value="1"/>
</dbReference>
<name>A0ABT5IPX8_9NEIS</name>
<dbReference type="PROSITE" id="PS50885">
    <property type="entry name" value="HAMP"/>
    <property type="match status" value="1"/>
</dbReference>
<gene>
    <name evidence="7" type="ORF">PQU96_10800</name>
</gene>
<dbReference type="Gene3D" id="1.10.287.950">
    <property type="entry name" value="Methyl-accepting chemotaxis protein"/>
    <property type="match status" value="1"/>
</dbReference>
<accession>A0ABT5IPX8</accession>
<keyword evidence="4" id="KW-0472">Membrane</keyword>
<organism evidence="7 8">
    <name type="scientific">Vogesella margarita</name>
    <dbReference type="NCBI Taxonomy" id="2984199"/>
    <lineage>
        <taxon>Bacteria</taxon>
        <taxon>Pseudomonadati</taxon>
        <taxon>Pseudomonadota</taxon>
        <taxon>Betaproteobacteria</taxon>
        <taxon>Neisseriales</taxon>
        <taxon>Chromobacteriaceae</taxon>
        <taxon>Vogesella</taxon>
    </lineage>
</organism>
<dbReference type="Gene3D" id="6.10.340.10">
    <property type="match status" value="1"/>
</dbReference>
<evidence type="ECO:0000256" key="2">
    <source>
        <dbReference type="ARBA" id="ARBA00029447"/>
    </source>
</evidence>
<keyword evidence="4" id="KW-0812">Transmembrane</keyword>
<dbReference type="EMBL" id="JAQQLE010000009">
    <property type="protein sequence ID" value="MDC7714607.1"/>
    <property type="molecule type" value="Genomic_DNA"/>
</dbReference>
<dbReference type="RefSeq" id="WP_272772332.1">
    <property type="nucleotide sequence ID" value="NZ_JAQQLE010000009.1"/>
</dbReference>
<dbReference type="InterPro" id="IPR004090">
    <property type="entry name" value="Chemotax_Me-accpt_rcpt"/>
</dbReference>
<evidence type="ECO:0000259" key="5">
    <source>
        <dbReference type="PROSITE" id="PS50111"/>
    </source>
</evidence>
<keyword evidence="1 3" id="KW-0807">Transducer</keyword>
<proteinExistence type="inferred from homology"/>
<protein>
    <submittedName>
        <fullName evidence="7">Methyl-accepting chemotaxis protein</fullName>
    </submittedName>
</protein>
<comment type="caution">
    <text evidence="7">The sequence shown here is derived from an EMBL/GenBank/DDBJ whole genome shotgun (WGS) entry which is preliminary data.</text>
</comment>
<dbReference type="PRINTS" id="PR00260">
    <property type="entry name" value="CHEMTRNSDUCR"/>
</dbReference>
<dbReference type="SMART" id="SM00283">
    <property type="entry name" value="MA"/>
    <property type="match status" value="1"/>
</dbReference>
<evidence type="ECO:0000313" key="8">
    <source>
        <dbReference type="Proteomes" id="UP001222030"/>
    </source>
</evidence>
<evidence type="ECO:0000313" key="7">
    <source>
        <dbReference type="EMBL" id="MDC7714607.1"/>
    </source>
</evidence>
<reference evidence="7 8" key="1">
    <citation type="submission" date="2023-01" db="EMBL/GenBank/DDBJ databases">
        <title>Novel species of the genus Vogesella isolated from rivers.</title>
        <authorList>
            <person name="Lu H."/>
        </authorList>
    </citation>
    <scope>NUCLEOTIDE SEQUENCE [LARGE SCALE GENOMIC DNA]</scope>
    <source>
        <strain evidence="7 8">LYT5W</strain>
    </source>
</reference>
<dbReference type="CDD" id="cd06225">
    <property type="entry name" value="HAMP"/>
    <property type="match status" value="1"/>
</dbReference>
<dbReference type="SUPFAM" id="SSF58104">
    <property type="entry name" value="Methyl-accepting chemotaxis protein (MCP) signaling domain"/>
    <property type="match status" value="1"/>
</dbReference>
<dbReference type="Pfam" id="PF12729">
    <property type="entry name" value="4HB_MCP_1"/>
    <property type="match status" value="1"/>
</dbReference>
<evidence type="ECO:0000259" key="6">
    <source>
        <dbReference type="PROSITE" id="PS50885"/>
    </source>
</evidence>
<feature type="domain" description="Methyl-accepting transducer" evidence="5">
    <location>
        <begin position="270"/>
        <end position="506"/>
    </location>
</feature>
<sequence length="542" mass="59229">MIFNLNMTVGQRLSAGFATVLSLFVTITAMGIWCLHDVALATQEMMRRPIVKERLVSDWYTNVNAGVRRSTAIAVSKDENLAQFFAEDQKKSTQQNNYLQKQIEDLLSSPSEKALFAEIGDKRQRFLQARDRMTNAKKEGQSDLAEQLFQDQFLPASRIYLEKIQVFLKMQRDELDHHARYVDETYRESRTWMLSLGFGAVLLGVIIAWVIARSITRPLKKAIDVANLVAAGDLRVKVNTSASDETGNLLRALADMSDCLAKAVKRVRCHAEEAAIMTSQIASASKQIALRSQTQSTAAASTAVAVEKISTGIISISQNANELQKLTQVGLVQVQEGNQAMNLIVDEVRNTEQAVEDISTSVHEFVASVRSITDMTEQVKSIAEQTNLLALNAAIEAARAGEAGRGFAVVADEVRKLAEESAKSAGHIDEVTATLNRQSIKVESFLDSGQKSLNASRKYLESMILVLSASGASVEKTSSGAMLMAYSVQGQAAASKDIALNVEKIAKMASENHLAIRSSDDLVEKVKVISSGLHESVAIFKI</sequence>
<dbReference type="Pfam" id="PF00672">
    <property type="entry name" value="HAMP"/>
    <property type="match status" value="1"/>
</dbReference>
<feature type="domain" description="HAMP" evidence="6">
    <location>
        <begin position="213"/>
        <end position="265"/>
    </location>
</feature>
<dbReference type="PROSITE" id="PS50111">
    <property type="entry name" value="CHEMOTAXIS_TRANSDUC_2"/>
    <property type="match status" value="1"/>
</dbReference>
<evidence type="ECO:0000256" key="4">
    <source>
        <dbReference type="SAM" id="Phobius"/>
    </source>
</evidence>
<dbReference type="InterPro" id="IPR004089">
    <property type="entry name" value="MCPsignal_dom"/>
</dbReference>
<feature type="transmembrane region" description="Helical" evidence="4">
    <location>
        <begin position="192"/>
        <end position="212"/>
    </location>
</feature>
<comment type="similarity">
    <text evidence="2">Belongs to the methyl-accepting chemotaxis (MCP) protein family.</text>
</comment>
<dbReference type="SMART" id="SM00304">
    <property type="entry name" value="HAMP"/>
    <property type="match status" value="1"/>
</dbReference>
<dbReference type="PANTHER" id="PTHR32089:SF112">
    <property type="entry name" value="LYSOZYME-LIKE PROTEIN-RELATED"/>
    <property type="match status" value="1"/>
</dbReference>
<dbReference type="InterPro" id="IPR047347">
    <property type="entry name" value="YvaQ-like_sensor"/>
</dbReference>
<dbReference type="Proteomes" id="UP001222030">
    <property type="component" value="Unassembled WGS sequence"/>
</dbReference>
<dbReference type="Pfam" id="PF00015">
    <property type="entry name" value="MCPsignal"/>
    <property type="match status" value="1"/>
</dbReference>
<keyword evidence="8" id="KW-1185">Reference proteome</keyword>